<comment type="subcellular location">
    <subcellularLocation>
        <location evidence="1">Secreted</location>
    </subcellularLocation>
</comment>
<dbReference type="MEROPS" id="I35.005"/>
<feature type="disulfide bond" evidence="9">
    <location>
        <begin position="171"/>
        <end position="212"/>
    </location>
</feature>
<dbReference type="Proteomes" id="UP000030742">
    <property type="component" value="Unassembled WGS sequence"/>
</dbReference>
<feature type="domain" description="NTR" evidence="10">
    <location>
        <begin position="50"/>
        <end position="169"/>
    </location>
</feature>
<evidence type="ECO:0000313" key="11">
    <source>
        <dbReference type="EMBL" id="ERL88352.1"/>
    </source>
</evidence>
<dbReference type="STRING" id="77166.U4U5N1"/>
<dbReference type="PROSITE" id="PS50189">
    <property type="entry name" value="NTR"/>
    <property type="match status" value="1"/>
</dbReference>
<evidence type="ECO:0000256" key="9">
    <source>
        <dbReference type="PIRSR" id="PIRSR601820-3"/>
    </source>
</evidence>
<comment type="similarity">
    <text evidence="2">Belongs to the protease inhibitor I35 (TIMP) family.</text>
</comment>
<feature type="binding site" evidence="8">
    <location>
        <position position="50"/>
    </location>
    <ligand>
        <name>Zn(2+)</name>
        <dbReference type="ChEBI" id="CHEBI:29105"/>
        <note>ligand shared with metalloproteinase partner</note>
    </ligand>
</feature>
<dbReference type="OrthoDB" id="6041373at2759"/>
<dbReference type="PANTHER" id="PTHR11844:SF33">
    <property type="entry name" value="TISSUE INHIBITOR OF METALLOPROTEINASE"/>
    <property type="match status" value="1"/>
</dbReference>
<evidence type="ECO:0000259" key="10">
    <source>
        <dbReference type="PROSITE" id="PS50189"/>
    </source>
</evidence>
<dbReference type="PANTHER" id="PTHR11844">
    <property type="entry name" value="METALLOPROTEASE INHIBITOR"/>
    <property type="match status" value="1"/>
</dbReference>
<keyword evidence="3" id="KW-0964">Secreted</keyword>
<keyword evidence="5" id="KW-0646">Protease inhibitor</keyword>
<gene>
    <name evidence="11" type="ORF">D910_05739</name>
</gene>
<proteinExistence type="inferred from homology"/>
<feature type="disulfide bond" evidence="9">
    <location>
        <begin position="62"/>
        <end position="169"/>
    </location>
</feature>
<organism evidence="11 12">
    <name type="scientific">Dendroctonus ponderosae</name>
    <name type="common">Mountain pine beetle</name>
    <dbReference type="NCBI Taxonomy" id="77166"/>
    <lineage>
        <taxon>Eukaryota</taxon>
        <taxon>Metazoa</taxon>
        <taxon>Ecdysozoa</taxon>
        <taxon>Arthropoda</taxon>
        <taxon>Hexapoda</taxon>
        <taxon>Insecta</taxon>
        <taxon>Pterygota</taxon>
        <taxon>Neoptera</taxon>
        <taxon>Endopterygota</taxon>
        <taxon>Coleoptera</taxon>
        <taxon>Polyphaga</taxon>
        <taxon>Cucujiformia</taxon>
        <taxon>Curculionidae</taxon>
        <taxon>Scolytinae</taxon>
        <taxon>Dendroctonus</taxon>
    </lineage>
</organism>
<evidence type="ECO:0000256" key="6">
    <source>
        <dbReference type="ARBA" id="ARBA00023157"/>
    </source>
</evidence>
<dbReference type="GO" id="GO:0051045">
    <property type="term" value="P:negative regulation of membrane protein ectodomain proteolysis"/>
    <property type="evidence" value="ECO:0007669"/>
    <property type="project" value="TreeGrafter"/>
</dbReference>
<keyword evidence="4" id="KW-0483">Metalloprotease inhibitor</keyword>
<dbReference type="SMART" id="SM00206">
    <property type="entry name" value="NTR"/>
    <property type="match status" value="1"/>
</dbReference>
<evidence type="ECO:0000256" key="7">
    <source>
        <dbReference type="ARBA" id="ARBA00023215"/>
    </source>
</evidence>
<dbReference type="GO" id="GO:0002020">
    <property type="term" value="F:protease binding"/>
    <property type="evidence" value="ECO:0007669"/>
    <property type="project" value="TreeGrafter"/>
</dbReference>
<feature type="disulfide bond" evidence="9">
    <location>
        <begin position="50"/>
        <end position="118"/>
    </location>
</feature>
<dbReference type="GO" id="GO:0046872">
    <property type="term" value="F:metal ion binding"/>
    <property type="evidence" value="ECO:0007669"/>
    <property type="project" value="UniProtKB-KW"/>
</dbReference>
<dbReference type="InterPro" id="IPR001134">
    <property type="entry name" value="Netrin_domain"/>
</dbReference>
<keyword evidence="8" id="KW-0479">Metal-binding</keyword>
<evidence type="ECO:0000313" key="12">
    <source>
        <dbReference type="Proteomes" id="UP000030742"/>
    </source>
</evidence>
<dbReference type="CDD" id="cd03577">
    <property type="entry name" value="NTR_TIMP_like"/>
    <property type="match status" value="1"/>
</dbReference>
<dbReference type="GO" id="GO:0008191">
    <property type="term" value="F:metalloendopeptidase inhibitor activity"/>
    <property type="evidence" value="ECO:0007669"/>
    <property type="project" value="InterPro"/>
</dbReference>
<dbReference type="Gene3D" id="3.90.370.10">
    <property type="entry name" value="Tissue inhibitor of metalloproteinase-1. Chain B, domain 1"/>
    <property type="match status" value="1"/>
</dbReference>
<evidence type="ECO:0000256" key="4">
    <source>
        <dbReference type="ARBA" id="ARBA00022608"/>
    </source>
</evidence>
<dbReference type="Gene3D" id="2.40.50.120">
    <property type="match status" value="1"/>
</dbReference>
<sequence>MEPSVFIAFITDYDANVPKQSTNKQMIMRANVWTLSLAVFLSSLSYCHACSCMISHPQDHYCRSDFVILARVKKEQITVSTGSIVYKVRVRKEFKISEKGLVALKSGKIHTSIYGSMCGVQLTIGKLYVLSGTINSLRAYVNACNMIEEWKHLTKRQRKGLKLMYKHGCSCKVKNCLYHRCNNSFKQRDSCVWNSTCETLDGICLRQANGSCMWNKNKMLTACRVRNGLVHGNSSVAAGNPHYHPSPPRLPLEP</sequence>
<dbReference type="GO" id="GO:0031012">
    <property type="term" value="C:extracellular matrix"/>
    <property type="evidence" value="ECO:0007669"/>
    <property type="project" value="TreeGrafter"/>
</dbReference>
<feature type="disulfide bond" evidence="9">
    <location>
        <begin position="52"/>
        <end position="144"/>
    </location>
</feature>
<evidence type="ECO:0000256" key="3">
    <source>
        <dbReference type="ARBA" id="ARBA00022525"/>
    </source>
</evidence>
<evidence type="ECO:0000256" key="5">
    <source>
        <dbReference type="ARBA" id="ARBA00022690"/>
    </source>
</evidence>
<accession>U4U5N1</accession>
<dbReference type="GO" id="GO:0005615">
    <property type="term" value="C:extracellular space"/>
    <property type="evidence" value="ECO:0007669"/>
    <property type="project" value="TreeGrafter"/>
</dbReference>
<evidence type="ECO:0000256" key="2">
    <source>
        <dbReference type="ARBA" id="ARBA00011027"/>
    </source>
</evidence>
<evidence type="ECO:0000256" key="1">
    <source>
        <dbReference type="ARBA" id="ARBA00004613"/>
    </source>
</evidence>
<name>U4U5N1_DENPD</name>
<dbReference type="AlphaFoldDB" id="U4U5N1"/>
<dbReference type="SUPFAM" id="SSF50242">
    <property type="entry name" value="TIMP-like"/>
    <property type="match status" value="1"/>
</dbReference>
<protein>
    <recommendedName>
        <fullName evidence="10">NTR domain-containing protein</fullName>
    </recommendedName>
</protein>
<feature type="disulfide bond" evidence="9">
    <location>
        <begin position="191"/>
        <end position="204"/>
    </location>
</feature>
<evidence type="ECO:0000256" key="8">
    <source>
        <dbReference type="PIRSR" id="PIRSR601820-1"/>
    </source>
</evidence>
<dbReference type="EMBL" id="KB632056">
    <property type="protein sequence ID" value="ERL88352.1"/>
    <property type="molecule type" value="Genomic_DNA"/>
</dbReference>
<keyword evidence="8" id="KW-0862">Zinc</keyword>
<keyword evidence="6 9" id="KW-1015">Disulfide bond</keyword>
<dbReference type="InterPro" id="IPR001820">
    <property type="entry name" value="TIMP"/>
</dbReference>
<dbReference type="InterPro" id="IPR027465">
    <property type="entry name" value="TIMP_C"/>
</dbReference>
<dbReference type="Pfam" id="PF00965">
    <property type="entry name" value="TIMP"/>
    <property type="match status" value="1"/>
</dbReference>
<keyword evidence="7" id="KW-0481">Metalloenzyme inhibitor</keyword>
<feature type="disulfide bond" evidence="9">
    <location>
        <begin position="176"/>
        <end position="181"/>
    </location>
</feature>
<reference evidence="11 12" key="1">
    <citation type="journal article" date="2013" name="Genome Biol.">
        <title>Draft genome of the mountain pine beetle, Dendroctonus ponderosae Hopkins, a major forest pest.</title>
        <authorList>
            <person name="Keeling C.I."/>
            <person name="Yuen M.M."/>
            <person name="Liao N.Y."/>
            <person name="Docking T.R."/>
            <person name="Chan S.K."/>
            <person name="Taylor G.A."/>
            <person name="Palmquist D.L."/>
            <person name="Jackman S.D."/>
            <person name="Nguyen A."/>
            <person name="Li M."/>
            <person name="Henderson H."/>
            <person name="Janes J.K."/>
            <person name="Zhao Y."/>
            <person name="Pandoh P."/>
            <person name="Moore R."/>
            <person name="Sperling F.A."/>
            <person name="Huber D.P."/>
            <person name="Birol I."/>
            <person name="Jones S.J."/>
            <person name="Bohlmann J."/>
        </authorList>
    </citation>
    <scope>NUCLEOTIDE SEQUENCE</scope>
</reference>
<dbReference type="InterPro" id="IPR008993">
    <property type="entry name" value="TIMP-like_OB-fold"/>
</dbReference>